<accession>A0AC61MVL0</accession>
<reference evidence="1" key="1">
    <citation type="submission" date="2021-01" db="EMBL/GenBank/DDBJ databases">
        <title>Complete genome sequence of Clostridiales bacterium R-7.</title>
        <authorList>
            <person name="Mahoney-Kurpe S.C."/>
            <person name="Palevich N."/>
            <person name="Koike S."/>
            <person name="Moon C.D."/>
            <person name="Attwood G.T."/>
        </authorList>
    </citation>
    <scope>NUCLEOTIDE SEQUENCE</scope>
    <source>
        <strain evidence="1">R-7</strain>
    </source>
</reference>
<name>A0AC61MVL0_9FIRM</name>
<proteinExistence type="predicted"/>
<keyword evidence="2" id="KW-1185">Reference proteome</keyword>
<sequence>MLQEELKKALREGRRTPPAGFEERSNIQVLRLTAEVKPGRRYPARVVILCAVLLVFGIATTLAATVDVVNARLHAYWPEAAEFLMPVHATCDSEGIRMEVISAVVKDNKVNVVYSMQDLEEDRLNEHTYNFSALGATDLDHSRKNITVVSSRETILGYDPAEKKMICASETEYDQPISGSYEFPFIVTELGIEKVEGTDLHPLLEQYGKDVKTTTLPDNARSYNDPEAGTSIAPESFRILDYTQDLGIPLHEYVELSGIGWIDGALHVQIHYPDHYMVKFGRDSEGFPVSAWIQMTLDDGFSPWYTHKDDLPGGTYIWLWDENGDDFPDWEEYVFPCTPAEAEQAVLKAQVRITGATTIVEGNWFVKIPLHMIQFEEKQ</sequence>
<organism evidence="1 2">
    <name type="scientific">Aristaeella hokkaidonensis</name>
    <dbReference type="NCBI Taxonomy" id="3046382"/>
    <lineage>
        <taxon>Bacteria</taxon>
        <taxon>Bacillati</taxon>
        <taxon>Bacillota</taxon>
        <taxon>Clostridia</taxon>
        <taxon>Eubacteriales</taxon>
        <taxon>Aristaeellaceae</taxon>
        <taxon>Aristaeella</taxon>
    </lineage>
</organism>
<dbReference type="EMBL" id="CP068393">
    <property type="protein sequence ID" value="QUC66441.1"/>
    <property type="molecule type" value="Genomic_DNA"/>
</dbReference>
<dbReference type="Proteomes" id="UP000682782">
    <property type="component" value="Chromosome"/>
</dbReference>
<protein>
    <submittedName>
        <fullName evidence="1">Uncharacterized protein</fullName>
    </submittedName>
</protein>
<gene>
    <name evidence="1" type="ORF">JYE49_11295</name>
</gene>
<evidence type="ECO:0000313" key="1">
    <source>
        <dbReference type="EMBL" id="QUC66441.1"/>
    </source>
</evidence>
<evidence type="ECO:0000313" key="2">
    <source>
        <dbReference type="Proteomes" id="UP000682782"/>
    </source>
</evidence>